<proteinExistence type="evidence at transcript level"/>
<reference evidence="1" key="1">
    <citation type="submission" date="2009-08" db="EMBL/GenBank/DDBJ databases">
        <authorList>
            <person name="Cheung F."/>
            <person name="Xiao Y."/>
            <person name="Chan A."/>
            <person name="Moskal W."/>
            <person name="Town C.D."/>
        </authorList>
    </citation>
    <scope>NUCLEOTIDE SEQUENCE</scope>
</reference>
<dbReference type="EMBL" id="BT089353">
    <property type="protein sequence ID" value="ACU13433.1"/>
    <property type="molecule type" value="mRNA"/>
</dbReference>
<feature type="non-terminal residue" evidence="1">
    <location>
        <position position="1"/>
    </location>
</feature>
<dbReference type="AlphaFoldDB" id="C6SW10"/>
<accession>C6SW10</accession>
<name>C6SW10_SOYBN</name>
<organism evidence="1">
    <name type="scientific">Glycine max</name>
    <name type="common">Soybean</name>
    <name type="synonym">Glycine hispida</name>
    <dbReference type="NCBI Taxonomy" id="3847"/>
    <lineage>
        <taxon>Eukaryota</taxon>
        <taxon>Viridiplantae</taxon>
        <taxon>Streptophyta</taxon>
        <taxon>Embryophyta</taxon>
        <taxon>Tracheophyta</taxon>
        <taxon>Spermatophyta</taxon>
        <taxon>Magnoliopsida</taxon>
        <taxon>eudicotyledons</taxon>
        <taxon>Gunneridae</taxon>
        <taxon>Pentapetalae</taxon>
        <taxon>rosids</taxon>
        <taxon>fabids</taxon>
        <taxon>Fabales</taxon>
        <taxon>Fabaceae</taxon>
        <taxon>Papilionoideae</taxon>
        <taxon>50 kb inversion clade</taxon>
        <taxon>NPAAA clade</taxon>
        <taxon>indigoferoid/millettioid clade</taxon>
        <taxon>Phaseoleae</taxon>
        <taxon>Glycine</taxon>
        <taxon>Glycine subgen. Soja</taxon>
    </lineage>
</organism>
<sequence length="180" mass="20447">FIQTKPSINNCSDHYIYKLIFKKRNPQKTLDLQHNRLTNPNSRAGKLGNRLGPFRNGVFGQFTREHETHGGLDLPRGDGGLLVVASQTRRFLGELLEDVVDEAVHDAHGLAGNTNVGVNLLEDLEDVDLVGLHALLRALLLLAPSFLRDLLLRLRLLLRRCPLRRWLLLRRLLLCLCRSH</sequence>
<evidence type="ECO:0000313" key="1">
    <source>
        <dbReference type="EMBL" id="ACU13433.1"/>
    </source>
</evidence>
<protein>
    <submittedName>
        <fullName evidence="1">Uncharacterized protein</fullName>
    </submittedName>
</protein>